<keyword evidence="14" id="KW-1185">Reference proteome</keyword>
<evidence type="ECO:0000256" key="2">
    <source>
        <dbReference type="ARBA" id="ARBA00001946"/>
    </source>
</evidence>
<evidence type="ECO:0000259" key="12">
    <source>
        <dbReference type="Pfam" id="PF02880"/>
    </source>
</evidence>
<evidence type="ECO:0000256" key="6">
    <source>
        <dbReference type="ARBA" id="ARBA00022842"/>
    </source>
</evidence>
<gene>
    <name evidence="13" type="ORF">KQI88_09615</name>
</gene>
<feature type="domain" description="Alpha-D-phosphohexomutase alpha/beta/alpha" evidence="10">
    <location>
        <begin position="45"/>
        <end position="180"/>
    </location>
</feature>
<keyword evidence="7" id="KW-0413">Isomerase</keyword>
<dbReference type="Pfam" id="PF02878">
    <property type="entry name" value="PGM_PMM_I"/>
    <property type="match status" value="1"/>
</dbReference>
<comment type="similarity">
    <text evidence="8">Belongs to the phosphohexose mutase family.</text>
</comment>
<evidence type="ECO:0000256" key="5">
    <source>
        <dbReference type="ARBA" id="ARBA00022723"/>
    </source>
</evidence>
<evidence type="ECO:0000259" key="10">
    <source>
        <dbReference type="Pfam" id="PF02878"/>
    </source>
</evidence>
<evidence type="ECO:0000259" key="9">
    <source>
        <dbReference type="Pfam" id="PF00408"/>
    </source>
</evidence>
<evidence type="ECO:0000313" key="13">
    <source>
        <dbReference type="EMBL" id="MBU5676676.1"/>
    </source>
</evidence>
<dbReference type="PROSITE" id="PS00710">
    <property type="entry name" value="PGM_PMM"/>
    <property type="match status" value="1"/>
</dbReference>
<dbReference type="EC" id="5.4.2.2" evidence="3"/>
<proteinExistence type="inferred from homology"/>
<keyword evidence="6 8" id="KW-0460">Magnesium</keyword>
<evidence type="ECO:0000256" key="7">
    <source>
        <dbReference type="ARBA" id="ARBA00023235"/>
    </source>
</evidence>
<comment type="catalytic activity">
    <reaction evidence="1">
        <text>alpha-D-glucose 1-phosphate = alpha-D-glucose 6-phosphate</text>
        <dbReference type="Rhea" id="RHEA:23536"/>
        <dbReference type="ChEBI" id="CHEBI:58225"/>
        <dbReference type="ChEBI" id="CHEBI:58601"/>
        <dbReference type="EC" id="5.4.2.2"/>
    </reaction>
</comment>
<reference evidence="13 14" key="1">
    <citation type="submission" date="2021-06" db="EMBL/GenBank/DDBJ databases">
        <authorList>
            <person name="Sun Q."/>
            <person name="Li D."/>
        </authorList>
    </citation>
    <scope>NUCLEOTIDE SEQUENCE [LARGE SCALE GENOMIC DNA]</scope>
    <source>
        <strain evidence="13 14">MSJ-5</strain>
    </source>
</reference>
<feature type="domain" description="Alpha-D-phosphohexomutase alpha/beta/alpha" evidence="11">
    <location>
        <begin position="212"/>
        <end position="322"/>
    </location>
</feature>
<feature type="domain" description="Alpha-D-phosphohexomutase C-terminal" evidence="9">
    <location>
        <begin position="527"/>
        <end position="556"/>
    </location>
</feature>
<keyword evidence="5 8" id="KW-0479">Metal-binding</keyword>
<comment type="cofactor">
    <cofactor evidence="2">
        <name>Mg(2+)</name>
        <dbReference type="ChEBI" id="CHEBI:18420"/>
    </cofactor>
</comment>
<sequence>MNRNIFNNYKLWLESPFIDEVTKIELESIKEDKKEIEDRFFKELEFGTAGLRGVIGAGTNRINKYTVRKVTQGLADYIKTTGESGKSRGVVIAYDSRRMSMEFAEETALVLAGNGIKSYLFKDLRPTPQLSFAIRYLNCISGIVITASHNPKEYNGYKVYWEDGAQIAAKEAEGIIDSIACVKDFGSIKMLEKGEAKGKGLLVYLDEIIDTAYIEEVKKQSLRRDIVKNISDDFKVVFTPLHGTGNIPVRRVLNEIGFKNVLVVPEQELPDSEFSTVDYPNPEDSKAFRLAIDLAKKEDASLIIGTDPDCDRIGAVVKDKNGEYAILTGNQIGVLLVNYILEALKEDDKLPSKGVIVKTIVTSEMGANIAKEYGIETINTLTGFKYIGEKINQFERAGEKVFLFGYEESYGYLAGTHARDKDAVVASMLICEMAAYYYSNGKNLYDVLVDLYNKYGYYLEDLKSITLEGKDGLEKINNIMRFFRYNSLNNIGDKRILYIDDYELQRRTYLDDYNNSEQITLPKANVIKFILDNESWICVRPSGTEPKLKIYCGVKENSLEKGKELLAKSIAWVEEMIQRM</sequence>
<evidence type="ECO:0000256" key="4">
    <source>
        <dbReference type="ARBA" id="ARBA00022553"/>
    </source>
</evidence>
<dbReference type="InterPro" id="IPR005844">
    <property type="entry name" value="A-D-PHexomutase_a/b/a-I"/>
</dbReference>
<evidence type="ECO:0000313" key="14">
    <source>
        <dbReference type="Proteomes" id="UP000779508"/>
    </source>
</evidence>
<evidence type="ECO:0000256" key="8">
    <source>
        <dbReference type="RuleBase" id="RU004326"/>
    </source>
</evidence>
<name>A0ABS6G3F4_9FIRM</name>
<dbReference type="PANTHER" id="PTHR45745:SF1">
    <property type="entry name" value="PHOSPHOGLUCOMUTASE 2B-RELATED"/>
    <property type="match status" value="1"/>
</dbReference>
<dbReference type="InterPro" id="IPR016066">
    <property type="entry name" value="A-D-PHexomutase_CS"/>
</dbReference>
<dbReference type="Proteomes" id="UP000779508">
    <property type="component" value="Unassembled WGS sequence"/>
</dbReference>
<dbReference type="PANTHER" id="PTHR45745">
    <property type="entry name" value="PHOSPHOMANNOMUTASE 45A"/>
    <property type="match status" value="1"/>
</dbReference>
<evidence type="ECO:0000256" key="3">
    <source>
        <dbReference type="ARBA" id="ARBA00012728"/>
    </source>
</evidence>
<dbReference type="Pfam" id="PF00408">
    <property type="entry name" value="PGM_PMM_IV"/>
    <property type="match status" value="1"/>
</dbReference>
<dbReference type="Pfam" id="PF02879">
    <property type="entry name" value="PGM_PMM_II"/>
    <property type="match status" value="1"/>
</dbReference>
<accession>A0ABS6G3F4</accession>
<dbReference type="InterPro" id="IPR005845">
    <property type="entry name" value="A-D-PHexomutase_a/b/a-II"/>
</dbReference>
<dbReference type="InterPro" id="IPR005843">
    <property type="entry name" value="A-D-PHexomutase_C"/>
</dbReference>
<organism evidence="13 14">
    <name type="scientific">Alkaliphilus flagellatus</name>
    <dbReference type="NCBI Taxonomy" id="2841507"/>
    <lineage>
        <taxon>Bacteria</taxon>
        <taxon>Bacillati</taxon>
        <taxon>Bacillota</taxon>
        <taxon>Clostridia</taxon>
        <taxon>Peptostreptococcales</taxon>
        <taxon>Natronincolaceae</taxon>
        <taxon>Alkaliphilus</taxon>
    </lineage>
</organism>
<keyword evidence="4" id="KW-0597">Phosphoprotein</keyword>
<evidence type="ECO:0000259" key="11">
    <source>
        <dbReference type="Pfam" id="PF02879"/>
    </source>
</evidence>
<dbReference type="Pfam" id="PF02880">
    <property type="entry name" value="PGM_PMM_III"/>
    <property type="match status" value="1"/>
</dbReference>
<comment type="caution">
    <text evidence="13">The sequence shown here is derived from an EMBL/GenBank/DDBJ whole genome shotgun (WGS) entry which is preliminary data.</text>
</comment>
<dbReference type="RefSeq" id="WP_216416728.1">
    <property type="nucleotide sequence ID" value="NZ_JAHLQK010000003.1"/>
</dbReference>
<feature type="domain" description="Alpha-D-phosphohexomutase alpha/beta/alpha" evidence="12">
    <location>
        <begin position="329"/>
        <end position="455"/>
    </location>
</feature>
<dbReference type="CDD" id="cd05799">
    <property type="entry name" value="PGM2"/>
    <property type="match status" value="1"/>
</dbReference>
<protein>
    <recommendedName>
        <fullName evidence="3">phosphoglucomutase (alpha-D-glucose-1,6-bisphosphate-dependent)</fullName>
        <ecNumber evidence="3">5.4.2.2</ecNumber>
    </recommendedName>
</protein>
<dbReference type="EMBL" id="JAHLQK010000003">
    <property type="protein sequence ID" value="MBU5676676.1"/>
    <property type="molecule type" value="Genomic_DNA"/>
</dbReference>
<evidence type="ECO:0000256" key="1">
    <source>
        <dbReference type="ARBA" id="ARBA00000443"/>
    </source>
</evidence>
<dbReference type="InterPro" id="IPR005846">
    <property type="entry name" value="A-D-PHexomutase_a/b/a-III"/>
</dbReference>